<comment type="caution">
    <text evidence="1">The sequence shown here is derived from an EMBL/GenBank/DDBJ whole genome shotgun (WGS) entry which is preliminary data.</text>
</comment>
<dbReference type="Proteomes" id="UP000075635">
    <property type="component" value="Unassembled WGS sequence"/>
</dbReference>
<proteinExistence type="predicted"/>
<dbReference type="EMBL" id="JEMB01003387">
    <property type="protein sequence ID" value="KYF73243.1"/>
    <property type="molecule type" value="Genomic_DNA"/>
</dbReference>
<protein>
    <submittedName>
        <fullName evidence="1">Uncharacterized protein</fullName>
    </submittedName>
</protein>
<gene>
    <name evidence="1" type="ORF">BE17_31965</name>
</gene>
<sequence>MTMDERPTICNATHVAFDTPTAEQLLRMGATSVVPASDCLVIGPSRQDAEEHTRARKTFWDSFDEFDRLYSSKICWKPPIVLWVSSSVHERVNLWRSCSWLRQVGISCDDVAVVDFESVVTSRRRDELAPMYECTDSVSDHPDVILLERLDKAQPWPRERYDRAVQLWVMYADANPLLFVESCIRGVEGFPELASLWALLSCFHTRRAPDGRLLLSRFDEFLLELLSEEWRTPLAVYCHKSRQGAELRGLLSYTGDLFLVDRLTHWADHDASAFVERAPGPNPEEPMKSFVYRITERGLRLRDKGLDQLTDAPSLPLAGIEAYSASAPWVLLEDGRLARM</sequence>
<dbReference type="AlphaFoldDB" id="A0A150QZ53"/>
<organism evidence="1 2">
    <name type="scientific">Sorangium cellulosum</name>
    <name type="common">Polyangium cellulosum</name>
    <dbReference type="NCBI Taxonomy" id="56"/>
    <lineage>
        <taxon>Bacteria</taxon>
        <taxon>Pseudomonadati</taxon>
        <taxon>Myxococcota</taxon>
        <taxon>Polyangia</taxon>
        <taxon>Polyangiales</taxon>
        <taxon>Polyangiaceae</taxon>
        <taxon>Sorangium</taxon>
    </lineage>
</organism>
<reference evidence="1 2" key="1">
    <citation type="submission" date="2014-02" db="EMBL/GenBank/DDBJ databases">
        <title>The small core and large imbalanced accessory genome model reveals a collaborative survival strategy of Sorangium cellulosum strains in nature.</title>
        <authorList>
            <person name="Han K."/>
            <person name="Peng R."/>
            <person name="Blom J."/>
            <person name="Li Y.-Z."/>
        </authorList>
    </citation>
    <scope>NUCLEOTIDE SEQUENCE [LARGE SCALE GENOMIC DNA]</scope>
    <source>
        <strain evidence="1 2">So0011-07</strain>
    </source>
</reference>
<evidence type="ECO:0000313" key="2">
    <source>
        <dbReference type="Proteomes" id="UP000075635"/>
    </source>
</evidence>
<evidence type="ECO:0000313" key="1">
    <source>
        <dbReference type="EMBL" id="KYF73243.1"/>
    </source>
</evidence>
<accession>A0A150QZ53</accession>
<name>A0A150QZ53_SORCE</name>